<reference evidence="8 9" key="1">
    <citation type="submission" date="2019-06" db="EMBL/GenBank/DDBJ databases">
        <title>Persicimonas caeni gen. nov., sp. nov., a predatory bacterium isolated from solar saltern.</title>
        <authorList>
            <person name="Wang S."/>
        </authorList>
    </citation>
    <scope>NUCLEOTIDE SEQUENCE [LARGE SCALE GENOMIC DNA]</scope>
    <source>
        <strain evidence="8 9">YN101</strain>
    </source>
</reference>
<dbReference type="InterPro" id="IPR005467">
    <property type="entry name" value="His_kinase_dom"/>
</dbReference>
<evidence type="ECO:0000256" key="5">
    <source>
        <dbReference type="SAM" id="Phobius"/>
    </source>
</evidence>
<feature type="transmembrane region" description="Helical" evidence="5">
    <location>
        <begin position="77"/>
        <end position="95"/>
    </location>
</feature>
<feature type="transmembrane region" description="Helical" evidence="5">
    <location>
        <begin position="107"/>
        <end position="124"/>
    </location>
</feature>
<dbReference type="SMART" id="SM00388">
    <property type="entry name" value="HisKA"/>
    <property type="match status" value="1"/>
</dbReference>
<evidence type="ECO:0000313" key="9">
    <source>
        <dbReference type="Proteomes" id="UP000315995"/>
    </source>
</evidence>
<dbReference type="InterPro" id="IPR036890">
    <property type="entry name" value="HATPase_C_sf"/>
</dbReference>
<accession>A0A5B8Y4M6</accession>
<dbReference type="NCBIfam" id="TIGR00229">
    <property type="entry name" value="sensory_box"/>
    <property type="match status" value="1"/>
</dbReference>
<dbReference type="Pfam" id="PF00072">
    <property type="entry name" value="Response_reg"/>
    <property type="match status" value="1"/>
</dbReference>
<feature type="transmembrane region" description="Helical" evidence="5">
    <location>
        <begin position="50"/>
        <end position="71"/>
    </location>
</feature>
<protein>
    <recommendedName>
        <fullName evidence="2">histidine kinase</fullName>
        <ecNumber evidence="2">2.7.13.3</ecNumber>
    </recommendedName>
</protein>
<dbReference type="Gene3D" id="3.30.450.20">
    <property type="entry name" value="PAS domain"/>
    <property type="match status" value="1"/>
</dbReference>
<dbReference type="EC" id="2.7.13.3" evidence="2"/>
<dbReference type="InterPro" id="IPR003661">
    <property type="entry name" value="HisK_dim/P_dom"/>
</dbReference>
<evidence type="ECO:0000256" key="3">
    <source>
        <dbReference type="ARBA" id="ARBA00022553"/>
    </source>
</evidence>
<evidence type="ECO:0000313" key="8">
    <source>
        <dbReference type="EMBL" id="QDG50142.1"/>
    </source>
</evidence>
<keyword evidence="5" id="KW-0812">Transmembrane</keyword>
<dbReference type="PROSITE" id="PS50109">
    <property type="entry name" value="HIS_KIN"/>
    <property type="match status" value="1"/>
</dbReference>
<comment type="catalytic activity">
    <reaction evidence="1">
        <text>ATP + protein L-histidine = ADP + protein N-phospho-L-histidine.</text>
        <dbReference type="EC" id="2.7.13.3"/>
    </reaction>
</comment>
<dbReference type="InterPro" id="IPR004358">
    <property type="entry name" value="Sig_transdc_His_kin-like_C"/>
</dbReference>
<dbReference type="Pfam" id="PF02518">
    <property type="entry name" value="HATPase_c"/>
    <property type="match status" value="1"/>
</dbReference>
<dbReference type="CDD" id="cd00082">
    <property type="entry name" value="HisKA"/>
    <property type="match status" value="1"/>
</dbReference>
<keyword evidence="9" id="KW-1185">Reference proteome</keyword>
<feature type="transmembrane region" description="Helical" evidence="5">
    <location>
        <begin position="184"/>
        <end position="203"/>
    </location>
</feature>
<evidence type="ECO:0000256" key="1">
    <source>
        <dbReference type="ARBA" id="ARBA00000085"/>
    </source>
</evidence>
<keyword evidence="3 4" id="KW-0597">Phosphoprotein</keyword>
<dbReference type="Gene3D" id="1.10.287.130">
    <property type="match status" value="1"/>
</dbReference>
<keyword evidence="5" id="KW-1133">Transmembrane helix</keyword>
<evidence type="ECO:0000256" key="4">
    <source>
        <dbReference type="PROSITE-ProRule" id="PRU00169"/>
    </source>
</evidence>
<dbReference type="PROSITE" id="PS50110">
    <property type="entry name" value="RESPONSE_REGULATORY"/>
    <property type="match status" value="1"/>
</dbReference>
<feature type="transmembrane region" description="Helical" evidence="5">
    <location>
        <begin position="154"/>
        <end position="172"/>
    </location>
</feature>
<dbReference type="CDD" id="cd00130">
    <property type="entry name" value="PAS"/>
    <property type="match status" value="1"/>
</dbReference>
<dbReference type="Pfam" id="PF13426">
    <property type="entry name" value="PAS_9"/>
    <property type="match status" value="1"/>
</dbReference>
<feature type="modified residue" description="4-aspartylphosphate" evidence="4">
    <location>
        <position position="659"/>
    </location>
</feature>
<dbReference type="InterPro" id="IPR036097">
    <property type="entry name" value="HisK_dim/P_sf"/>
</dbReference>
<evidence type="ECO:0000259" key="6">
    <source>
        <dbReference type="PROSITE" id="PS50109"/>
    </source>
</evidence>
<dbReference type="PANTHER" id="PTHR43065:SF50">
    <property type="entry name" value="HISTIDINE KINASE"/>
    <property type="match status" value="1"/>
</dbReference>
<dbReference type="SUPFAM" id="SSF47384">
    <property type="entry name" value="Homodimeric domain of signal transducing histidine kinase"/>
    <property type="match status" value="1"/>
</dbReference>
<organism evidence="8 9">
    <name type="scientific">Persicimonas caeni</name>
    <dbReference type="NCBI Taxonomy" id="2292766"/>
    <lineage>
        <taxon>Bacteria</taxon>
        <taxon>Deltaproteobacteria</taxon>
        <taxon>Bradymonadales</taxon>
        <taxon>Bradymonadaceae</taxon>
        <taxon>Persicimonas</taxon>
    </lineage>
</organism>
<feature type="transmembrane region" description="Helical" evidence="5">
    <location>
        <begin position="130"/>
        <end position="147"/>
    </location>
</feature>
<sequence>MRRTQHTLCVSSGIMAQKFFTLAPLDRLLTRRLPDELRSADTIEAQQAKLLLFACAGSAVLGLLFTLIFWFSGNEWLCVPTLVGTVAVLTPPVALHLGYSVATAGHILALQAYLSLCAMVAIAGGLRPEALVWLFCPPVIAMIFAGYRAGGAWTLLSIATCFGFYGIEQYIADFPDMLDENSPVIAVGVPVAVVSINSLLYFLNARLQKWLARSLTEAQKEALEASHRGFQTLLERSPDALLVLRDDEPIYVNPAFVELSGYTLEELRRVDPNKMIPAVELEQRRQHEKALLSGDAASEVREGTRIRRDGTKIDVETRSFVAPFGDEPAVFVNFRDVTERKHLQAKMMQMDRMIAVGTLAAGVAHEINNPLAFMTGNVTLLLSELEQGAFDNWQPPADSMLDHDELREVLDDVTEGAERIRAIVSSLRAFAREQEDADLDGSVDILALLDSCTKMAQNEIKHRARLVTDFGEVPAVRGDNSQLGQVFLNLIVNAAHAVPAGHHDDNEIRVSVTSEDDTVIVRVSDTGTGIPAHIQSHIFDPFFTTKGERDGMGLGLYITQNIVHDHGGEICFQTAQDKGTTFEVRLPSTEYAPADTSRPLPTVDSSTKLGHALIVDDEEKILRTLERALSNFEIDATSSAATAVEWLRGGQTYDVILCDLLMPQMSGMEFYETLEAAFPHLAERVVFMSGGTFTNGSREFVASCGRPLVAKPFDIDKLQTVLSEQVRETKERLSA</sequence>
<dbReference type="InterPro" id="IPR035965">
    <property type="entry name" value="PAS-like_dom_sf"/>
</dbReference>
<dbReference type="Gene3D" id="3.30.565.10">
    <property type="entry name" value="Histidine kinase-like ATPase, C-terminal domain"/>
    <property type="match status" value="1"/>
</dbReference>
<accession>A0A4Y6PP85</accession>
<dbReference type="SUPFAM" id="SSF55874">
    <property type="entry name" value="ATPase domain of HSP90 chaperone/DNA topoisomerase II/histidine kinase"/>
    <property type="match status" value="1"/>
</dbReference>
<dbReference type="InterPro" id="IPR000014">
    <property type="entry name" value="PAS"/>
</dbReference>
<dbReference type="SUPFAM" id="SSF52172">
    <property type="entry name" value="CheY-like"/>
    <property type="match status" value="1"/>
</dbReference>
<dbReference type="Pfam" id="PF00512">
    <property type="entry name" value="HisKA"/>
    <property type="match status" value="1"/>
</dbReference>
<dbReference type="PANTHER" id="PTHR43065">
    <property type="entry name" value="SENSOR HISTIDINE KINASE"/>
    <property type="match status" value="1"/>
</dbReference>
<name>A0A4Y6PP85_PERCE</name>
<gene>
    <name evidence="8" type="ORF">FIV42_05155</name>
</gene>
<feature type="domain" description="Response regulatory" evidence="7">
    <location>
        <begin position="611"/>
        <end position="726"/>
    </location>
</feature>
<dbReference type="CDD" id="cd00156">
    <property type="entry name" value="REC"/>
    <property type="match status" value="1"/>
</dbReference>
<dbReference type="OrthoDB" id="9805967at2"/>
<evidence type="ECO:0000259" key="7">
    <source>
        <dbReference type="PROSITE" id="PS50110"/>
    </source>
</evidence>
<dbReference type="EMBL" id="CP041186">
    <property type="protein sequence ID" value="QDG50142.1"/>
    <property type="molecule type" value="Genomic_DNA"/>
</dbReference>
<dbReference type="SMART" id="SM00387">
    <property type="entry name" value="HATPase_c"/>
    <property type="match status" value="1"/>
</dbReference>
<dbReference type="InterPro" id="IPR003594">
    <property type="entry name" value="HATPase_dom"/>
</dbReference>
<dbReference type="Gene3D" id="3.40.50.2300">
    <property type="match status" value="1"/>
</dbReference>
<proteinExistence type="predicted"/>
<dbReference type="GO" id="GO:0000155">
    <property type="term" value="F:phosphorelay sensor kinase activity"/>
    <property type="evidence" value="ECO:0007669"/>
    <property type="project" value="InterPro"/>
</dbReference>
<dbReference type="AlphaFoldDB" id="A0A4Y6PP85"/>
<dbReference type="SUPFAM" id="SSF55785">
    <property type="entry name" value="PYP-like sensor domain (PAS domain)"/>
    <property type="match status" value="1"/>
</dbReference>
<dbReference type="InterPro" id="IPR011006">
    <property type="entry name" value="CheY-like_superfamily"/>
</dbReference>
<dbReference type="SMART" id="SM00448">
    <property type="entry name" value="REC"/>
    <property type="match status" value="1"/>
</dbReference>
<dbReference type="InterPro" id="IPR001789">
    <property type="entry name" value="Sig_transdc_resp-reg_receiver"/>
</dbReference>
<dbReference type="PRINTS" id="PR00344">
    <property type="entry name" value="BCTRLSENSOR"/>
</dbReference>
<feature type="domain" description="Histidine kinase" evidence="6">
    <location>
        <begin position="362"/>
        <end position="590"/>
    </location>
</feature>
<dbReference type="Proteomes" id="UP000315995">
    <property type="component" value="Chromosome"/>
</dbReference>
<keyword evidence="5" id="KW-0472">Membrane</keyword>
<evidence type="ECO:0000256" key="2">
    <source>
        <dbReference type="ARBA" id="ARBA00012438"/>
    </source>
</evidence>